<dbReference type="InterPro" id="IPR000100">
    <property type="entry name" value="RNase_P"/>
</dbReference>
<keyword evidence="3" id="KW-0255">Endonuclease</keyword>
<dbReference type="Gene3D" id="3.30.230.10">
    <property type="match status" value="1"/>
</dbReference>
<evidence type="ECO:0000313" key="6">
    <source>
        <dbReference type="EMBL" id="OHB14985.1"/>
    </source>
</evidence>
<reference evidence="6 7" key="1">
    <citation type="journal article" date="2016" name="Nat. Commun.">
        <title>Thousands of microbial genomes shed light on interconnected biogeochemical processes in an aquifer system.</title>
        <authorList>
            <person name="Anantharaman K."/>
            <person name="Brown C.T."/>
            <person name="Hug L.A."/>
            <person name="Sharon I."/>
            <person name="Castelle C.J."/>
            <person name="Probst A.J."/>
            <person name="Thomas B.C."/>
            <person name="Singh A."/>
            <person name="Wilkins M.J."/>
            <person name="Karaoz U."/>
            <person name="Brodie E.L."/>
            <person name="Williams K.H."/>
            <person name="Hubbard S.S."/>
            <person name="Banfield J.F."/>
        </authorList>
    </citation>
    <scope>NUCLEOTIDE SEQUENCE [LARGE SCALE GENOMIC DNA]</scope>
</reference>
<dbReference type="GO" id="GO:0030677">
    <property type="term" value="C:ribonuclease P complex"/>
    <property type="evidence" value="ECO:0007669"/>
    <property type="project" value="TreeGrafter"/>
</dbReference>
<dbReference type="Pfam" id="PF00825">
    <property type="entry name" value="Ribonuclease_P"/>
    <property type="match status" value="1"/>
</dbReference>
<dbReference type="GO" id="GO:0004526">
    <property type="term" value="F:ribonuclease P activity"/>
    <property type="evidence" value="ECO:0007669"/>
    <property type="project" value="InterPro"/>
</dbReference>
<keyword evidence="1" id="KW-0819">tRNA processing</keyword>
<dbReference type="Proteomes" id="UP000177697">
    <property type="component" value="Unassembled WGS sequence"/>
</dbReference>
<dbReference type="GO" id="GO:0042781">
    <property type="term" value="F:3'-tRNA processing endoribonuclease activity"/>
    <property type="evidence" value="ECO:0007669"/>
    <property type="project" value="TreeGrafter"/>
</dbReference>
<evidence type="ECO:0000256" key="2">
    <source>
        <dbReference type="ARBA" id="ARBA00022722"/>
    </source>
</evidence>
<evidence type="ECO:0000256" key="5">
    <source>
        <dbReference type="ARBA" id="ARBA00022884"/>
    </source>
</evidence>
<keyword evidence="5" id="KW-0694">RNA-binding</keyword>
<sequence length="113" mass="13376">MLPQNRRIPRKMFSLLQNKAKVFRNKLFLLRFVSKTEPTNRNSRFCFSISKKVAKKAVMRNKLRRTGYRLLQNYLSEIKPEILAVFSFREVPKDSEETSKNLEQVLKEAGLIK</sequence>
<keyword evidence="2" id="KW-0540">Nuclease</keyword>
<dbReference type="PANTHER" id="PTHR33992:SF1">
    <property type="entry name" value="RIBONUCLEASE P PROTEIN COMPONENT"/>
    <property type="match status" value="1"/>
</dbReference>
<dbReference type="GO" id="GO:0000049">
    <property type="term" value="F:tRNA binding"/>
    <property type="evidence" value="ECO:0007669"/>
    <property type="project" value="InterPro"/>
</dbReference>
<proteinExistence type="predicted"/>
<keyword evidence="4" id="KW-0378">Hydrolase</keyword>
<dbReference type="EMBL" id="MHWW01000011">
    <property type="protein sequence ID" value="OHB14985.1"/>
    <property type="molecule type" value="Genomic_DNA"/>
</dbReference>
<evidence type="ECO:0000313" key="7">
    <source>
        <dbReference type="Proteomes" id="UP000177697"/>
    </source>
</evidence>
<accession>A0A1G2V018</accession>
<organism evidence="6 7">
    <name type="scientific">Candidatus Zambryskibacteria bacterium RIFOXYC1_FULL_39_10</name>
    <dbReference type="NCBI Taxonomy" id="1802779"/>
    <lineage>
        <taxon>Bacteria</taxon>
        <taxon>Candidatus Zambryskiibacteriota</taxon>
    </lineage>
</organism>
<dbReference type="SUPFAM" id="SSF54211">
    <property type="entry name" value="Ribosomal protein S5 domain 2-like"/>
    <property type="match status" value="1"/>
</dbReference>
<evidence type="ECO:0000256" key="4">
    <source>
        <dbReference type="ARBA" id="ARBA00022801"/>
    </source>
</evidence>
<dbReference type="InterPro" id="IPR014721">
    <property type="entry name" value="Ribsml_uS5_D2-typ_fold_subgr"/>
</dbReference>
<dbReference type="InterPro" id="IPR020568">
    <property type="entry name" value="Ribosomal_Su5_D2-typ_SF"/>
</dbReference>
<dbReference type="AlphaFoldDB" id="A0A1G2V018"/>
<evidence type="ECO:0000256" key="1">
    <source>
        <dbReference type="ARBA" id="ARBA00022694"/>
    </source>
</evidence>
<gene>
    <name evidence="6" type="ORF">A2431_02970</name>
</gene>
<comment type="caution">
    <text evidence="6">The sequence shown here is derived from an EMBL/GenBank/DDBJ whole genome shotgun (WGS) entry which is preliminary data.</text>
</comment>
<dbReference type="PANTHER" id="PTHR33992">
    <property type="entry name" value="RIBONUCLEASE P PROTEIN COMPONENT"/>
    <property type="match status" value="1"/>
</dbReference>
<protein>
    <submittedName>
        <fullName evidence="6">Uncharacterized protein</fullName>
    </submittedName>
</protein>
<name>A0A1G2V018_9BACT</name>
<evidence type="ECO:0000256" key="3">
    <source>
        <dbReference type="ARBA" id="ARBA00022759"/>
    </source>
</evidence>